<evidence type="ECO:0000256" key="1">
    <source>
        <dbReference type="SAM" id="MobiDB-lite"/>
    </source>
</evidence>
<gene>
    <name evidence="2" type="ORF">CB5_LOCUS328</name>
</gene>
<dbReference type="AlphaFoldDB" id="A0A6V7NF44"/>
<organism evidence="2">
    <name type="scientific">Ananas comosus var. bracteatus</name>
    <name type="common">red pineapple</name>
    <dbReference type="NCBI Taxonomy" id="296719"/>
    <lineage>
        <taxon>Eukaryota</taxon>
        <taxon>Viridiplantae</taxon>
        <taxon>Streptophyta</taxon>
        <taxon>Embryophyta</taxon>
        <taxon>Tracheophyta</taxon>
        <taxon>Spermatophyta</taxon>
        <taxon>Magnoliopsida</taxon>
        <taxon>Liliopsida</taxon>
        <taxon>Poales</taxon>
        <taxon>Bromeliaceae</taxon>
        <taxon>Bromelioideae</taxon>
        <taxon>Ananas</taxon>
    </lineage>
</organism>
<protein>
    <submittedName>
        <fullName evidence="2">Uncharacterized protein</fullName>
    </submittedName>
</protein>
<reference evidence="2" key="1">
    <citation type="submission" date="2020-07" db="EMBL/GenBank/DDBJ databases">
        <authorList>
            <person name="Lin J."/>
        </authorList>
    </citation>
    <scope>NUCLEOTIDE SEQUENCE</scope>
</reference>
<feature type="region of interest" description="Disordered" evidence="1">
    <location>
        <begin position="1"/>
        <end position="73"/>
    </location>
</feature>
<name>A0A6V7NF44_ANACO</name>
<accession>A0A6V7NF44</accession>
<proteinExistence type="predicted"/>
<sequence length="192" mass="21463">MHETQKVHWNGVRESKDAESASLTDLLSGTGLWQERPVPSAEDCGVADATGPWQGGTGPRRRHQREWPKLAKSRETSSRDRLWWADRSPGTDLAGRDRFPNAWKMGRSSGTGPMSGRLSLWNTQGGVGRVRRFRRPGLYHRRGVCDDFAAGWVSRFVAYTVLSVCDDFAAGWLSHRVRWAVEQPVCGLSAVD</sequence>
<feature type="compositionally biased region" description="Basic and acidic residues" evidence="1">
    <location>
        <begin position="1"/>
        <end position="19"/>
    </location>
</feature>
<evidence type="ECO:0000313" key="2">
    <source>
        <dbReference type="EMBL" id="CAD1817117.1"/>
    </source>
</evidence>
<dbReference type="EMBL" id="LR862129">
    <property type="protein sequence ID" value="CAD1817117.1"/>
    <property type="molecule type" value="Genomic_DNA"/>
</dbReference>